<dbReference type="AlphaFoldDB" id="A0A1K1N4D1"/>
<dbReference type="RefSeq" id="WP_175545750.1">
    <property type="nucleotide sequence ID" value="NZ_FPJE01000004.1"/>
</dbReference>
<name>A0A1K1N4D1_9FLAO</name>
<keyword evidence="2" id="KW-1185">Reference proteome</keyword>
<reference evidence="1 2" key="1">
    <citation type="submission" date="2016-11" db="EMBL/GenBank/DDBJ databases">
        <authorList>
            <person name="Jaros S."/>
            <person name="Januszkiewicz K."/>
            <person name="Wedrychowicz H."/>
        </authorList>
    </citation>
    <scope>NUCLEOTIDE SEQUENCE [LARGE SCALE GENOMIC DNA]</scope>
    <source>
        <strain evidence="1 2">CGMCC 1.12145</strain>
    </source>
</reference>
<evidence type="ECO:0000313" key="1">
    <source>
        <dbReference type="EMBL" id="SFW30256.1"/>
    </source>
</evidence>
<evidence type="ECO:0000313" key="2">
    <source>
        <dbReference type="Proteomes" id="UP000182248"/>
    </source>
</evidence>
<protein>
    <submittedName>
        <fullName evidence="1">Uncharacterized protein</fullName>
    </submittedName>
</protein>
<dbReference type="Proteomes" id="UP000182248">
    <property type="component" value="Unassembled WGS sequence"/>
</dbReference>
<dbReference type="EMBL" id="FPJE01000004">
    <property type="protein sequence ID" value="SFW30256.1"/>
    <property type="molecule type" value="Genomic_DNA"/>
</dbReference>
<sequence>MNDYPPKVIDALAKEFKTTPQSVIYCLKNQNIFPYFARELKLEYDYLKRKWNI</sequence>
<accession>A0A1K1N4D1</accession>
<organism evidence="1 2">
    <name type="scientific">Sinomicrobium oceani</name>
    <dbReference type="NCBI Taxonomy" id="1150368"/>
    <lineage>
        <taxon>Bacteria</taxon>
        <taxon>Pseudomonadati</taxon>
        <taxon>Bacteroidota</taxon>
        <taxon>Flavobacteriia</taxon>
        <taxon>Flavobacteriales</taxon>
        <taxon>Flavobacteriaceae</taxon>
        <taxon>Sinomicrobium</taxon>
    </lineage>
</organism>
<proteinExistence type="predicted"/>
<gene>
    <name evidence="1" type="ORF">SAMN02927921_01008</name>
</gene>